<keyword evidence="10 13" id="KW-1133">Transmembrane helix</keyword>
<dbReference type="Pfam" id="PF02518">
    <property type="entry name" value="HATPase_c"/>
    <property type="match status" value="1"/>
</dbReference>
<dbReference type="OrthoDB" id="9780487at2"/>
<dbReference type="InterPro" id="IPR003594">
    <property type="entry name" value="HATPase_dom"/>
</dbReference>
<evidence type="ECO:0000256" key="10">
    <source>
        <dbReference type="ARBA" id="ARBA00022989"/>
    </source>
</evidence>
<dbReference type="EC" id="2.7.13.3" evidence="3"/>
<evidence type="ECO:0000259" key="14">
    <source>
        <dbReference type="PROSITE" id="PS50109"/>
    </source>
</evidence>
<evidence type="ECO:0000256" key="7">
    <source>
        <dbReference type="ARBA" id="ARBA00022741"/>
    </source>
</evidence>
<keyword evidence="7" id="KW-0547">Nucleotide-binding</keyword>
<proteinExistence type="predicted"/>
<comment type="catalytic activity">
    <reaction evidence="1">
        <text>ATP + protein L-histidine = ADP + protein N-phospho-L-histidine.</text>
        <dbReference type="EC" id="2.7.13.3"/>
    </reaction>
</comment>
<comment type="subcellular location">
    <subcellularLocation>
        <location evidence="2">Cell membrane</location>
        <topology evidence="2">Multi-pass membrane protein</topology>
    </subcellularLocation>
</comment>
<dbReference type="GO" id="GO:0004721">
    <property type="term" value="F:phosphoprotein phosphatase activity"/>
    <property type="evidence" value="ECO:0007669"/>
    <property type="project" value="TreeGrafter"/>
</dbReference>
<evidence type="ECO:0000256" key="13">
    <source>
        <dbReference type="SAM" id="Phobius"/>
    </source>
</evidence>
<evidence type="ECO:0000256" key="12">
    <source>
        <dbReference type="ARBA" id="ARBA00023136"/>
    </source>
</evidence>
<dbReference type="InterPro" id="IPR004358">
    <property type="entry name" value="Sig_transdc_His_kin-like_C"/>
</dbReference>
<keyword evidence="8 15" id="KW-0418">Kinase</keyword>
<feature type="transmembrane region" description="Helical" evidence="13">
    <location>
        <begin position="41"/>
        <end position="62"/>
    </location>
</feature>
<dbReference type="GO" id="GO:0005886">
    <property type="term" value="C:plasma membrane"/>
    <property type="evidence" value="ECO:0007669"/>
    <property type="project" value="UniProtKB-SubCell"/>
</dbReference>
<evidence type="ECO:0000256" key="5">
    <source>
        <dbReference type="ARBA" id="ARBA00022679"/>
    </source>
</evidence>
<dbReference type="GO" id="GO:0016036">
    <property type="term" value="P:cellular response to phosphate starvation"/>
    <property type="evidence" value="ECO:0007669"/>
    <property type="project" value="TreeGrafter"/>
</dbReference>
<evidence type="ECO:0000256" key="1">
    <source>
        <dbReference type="ARBA" id="ARBA00000085"/>
    </source>
</evidence>
<dbReference type="GO" id="GO:0000155">
    <property type="term" value="F:phosphorelay sensor kinase activity"/>
    <property type="evidence" value="ECO:0007669"/>
    <property type="project" value="TreeGrafter"/>
</dbReference>
<dbReference type="PANTHER" id="PTHR45453">
    <property type="entry name" value="PHOSPHATE REGULON SENSOR PROTEIN PHOR"/>
    <property type="match status" value="1"/>
</dbReference>
<dbReference type="InterPro" id="IPR036890">
    <property type="entry name" value="HATPase_C_sf"/>
</dbReference>
<evidence type="ECO:0000256" key="4">
    <source>
        <dbReference type="ARBA" id="ARBA00022475"/>
    </source>
</evidence>
<feature type="domain" description="Histidine kinase" evidence="14">
    <location>
        <begin position="127"/>
        <end position="336"/>
    </location>
</feature>
<organism evidence="15 16">
    <name type="scientific">Gracilibacillus dipsosauri</name>
    <dbReference type="NCBI Taxonomy" id="178340"/>
    <lineage>
        <taxon>Bacteria</taxon>
        <taxon>Bacillati</taxon>
        <taxon>Bacillota</taxon>
        <taxon>Bacilli</taxon>
        <taxon>Bacillales</taxon>
        <taxon>Bacillaceae</taxon>
        <taxon>Gracilibacillus</taxon>
    </lineage>
</organism>
<evidence type="ECO:0000313" key="16">
    <source>
        <dbReference type="Proteomes" id="UP000245624"/>
    </source>
</evidence>
<keyword evidence="6 13" id="KW-0812">Transmembrane</keyword>
<keyword evidence="9" id="KW-0067">ATP-binding</keyword>
<dbReference type="InterPro" id="IPR050351">
    <property type="entry name" value="BphY/WalK/GraS-like"/>
</dbReference>
<comment type="caution">
    <text evidence="15">The sequence shown here is derived from an EMBL/GenBank/DDBJ whole genome shotgun (WGS) entry which is preliminary data.</text>
</comment>
<keyword evidence="16" id="KW-1185">Reference proteome</keyword>
<evidence type="ECO:0000256" key="2">
    <source>
        <dbReference type="ARBA" id="ARBA00004651"/>
    </source>
</evidence>
<evidence type="ECO:0000256" key="6">
    <source>
        <dbReference type="ARBA" id="ARBA00022692"/>
    </source>
</evidence>
<dbReference type="SMART" id="SM00387">
    <property type="entry name" value="HATPase_c"/>
    <property type="match status" value="1"/>
</dbReference>
<dbReference type="PANTHER" id="PTHR45453:SF2">
    <property type="entry name" value="HISTIDINE KINASE"/>
    <property type="match status" value="1"/>
</dbReference>
<evidence type="ECO:0000256" key="9">
    <source>
        <dbReference type="ARBA" id="ARBA00022840"/>
    </source>
</evidence>
<dbReference type="RefSeq" id="WP_109983304.1">
    <property type="nucleotide sequence ID" value="NZ_QGTD01000004.1"/>
</dbReference>
<keyword evidence="11" id="KW-0902">Two-component regulatory system</keyword>
<dbReference type="PROSITE" id="PS50109">
    <property type="entry name" value="HIS_KIN"/>
    <property type="match status" value="1"/>
</dbReference>
<dbReference type="GO" id="GO:0005524">
    <property type="term" value="F:ATP binding"/>
    <property type="evidence" value="ECO:0007669"/>
    <property type="project" value="UniProtKB-KW"/>
</dbReference>
<protein>
    <recommendedName>
        <fullName evidence="3">histidine kinase</fullName>
        <ecNumber evidence="3">2.7.13.3</ecNumber>
    </recommendedName>
</protein>
<evidence type="ECO:0000313" key="15">
    <source>
        <dbReference type="EMBL" id="PWU69923.1"/>
    </source>
</evidence>
<dbReference type="PRINTS" id="PR00344">
    <property type="entry name" value="BCTRLSENSOR"/>
</dbReference>
<feature type="transmembrane region" description="Helical" evidence="13">
    <location>
        <begin position="12"/>
        <end position="35"/>
    </location>
</feature>
<dbReference type="AlphaFoldDB" id="A0A317L386"/>
<dbReference type="InterPro" id="IPR005467">
    <property type="entry name" value="His_kinase_dom"/>
</dbReference>
<evidence type="ECO:0000256" key="3">
    <source>
        <dbReference type="ARBA" id="ARBA00012438"/>
    </source>
</evidence>
<keyword evidence="12 13" id="KW-0472">Membrane</keyword>
<evidence type="ECO:0000256" key="8">
    <source>
        <dbReference type="ARBA" id="ARBA00022777"/>
    </source>
</evidence>
<dbReference type="Gene3D" id="3.30.565.10">
    <property type="entry name" value="Histidine kinase-like ATPase, C-terminal domain"/>
    <property type="match status" value="1"/>
</dbReference>
<dbReference type="EMBL" id="QGTD01000004">
    <property type="protein sequence ID" value="PWU69923.1"/>
    <property type="molecule type" value="Genomic_DNA"/>
</dbReference>
<gene>
    <name evidence="15" type="ORF">DLJ74_03080</name>
</gene>
<sequence length="341" mass="40260">MSFLEYIKDKRYFLLFYMIIMFFISLIMFVGFHQVNPFNKIVYTNIVCLVIACLYITIGYFYRRKFYQEIKDLIESSQEETIAMMPEAQNNEQKLILNLLKNKHKQHASQLETLYDQKRDQQEFIMSWIHEVKIPIAASRLLMENSENKTTDFLIDKLEDELHKIDDYVEQALYYSRIDSFSKDYFISEVNTNQLIKKSVKKYAKLFINKGIHLEMDDTEQLVQSDKKWFVFIIDQLLANALKYTDEGGTITVLFEEDSKEKRLVIQDNGIGIAPEDIDRVFEKGFTGVTGRNDAKSTGMGLYLAKQLANKLGHKISVESEMQEYTRLTIHFPKIRNYYQF</sequence>
<dbReference type="Proteomes" id="UP000245624">
    <property type="component" value="Unassembled WGS sequence"/>
</dbReference>
<keyword evidence="5" id="KW-0808">Transferase</keyword>
<dbReference type="SUPFAM" id="SSF55874">
    <property type="entry name" value="ATPase domain of HSP90 chaperone/DNA topoisomerase II/histidine kinase"/>
    <property type="match status" value="1"/>
</dbReference>
<reference evidence="15 16" key="1">
    <citation type="submission" date="2018-05" db="EMBL/GenBank/DDBJ databases">
        <title>Genomic analysis of Gracilibacillus dipsosauri DD1 reveals novel features of a salt-tolerant amylase.</title>
        <authorList>
            <person name="Deutch C.E."/>
            <person name="Yang S."/>
        </authorList>
    </citation>
    <scope>NUCLEOTIDE SEQUENCE [LARGE SCALE GENOMIC DNA]</scope>
    <source>
        <strain evidence="15 16">DD1</strain>
    </source>
</reference>
<evidence type="ECO:0000256" key="11">
    <source>
        <dbReference type="ARBA" id="ARBA00023012"/>
    </source>
</evidence>
<keyword evidence="4" id="KW-1003">Cell membrane</keyword>
<accession>A0A317L386</accession>
<name>A0A317L386_9BACI</name>